<dbReference type="Proteomes" id="UP000003573">
    <property type="component" value="Unassembled WGS sequence"/>
</dbReference>
<sequence>MSSDIYSEHERQKIAQAEYKNLKRKQKLRITNDKGKKETIGTVREVVTNKTGLKAYVVESPDKKEVSVLYQGSVSPPGKGSKADWLDNDIPMAKNIIMKKKEATPQLKSAAAALNHVLATYPKAKVTVYGHSLGSMNAQYALANVSDVKRISGAYVYEGPNVYPVLTGKQKAKVAALKYRTHNYIDPKDSVPLGYVKDTLNYKVDLNSENAVGIVYHVDSKTVFNPIEQHMWGGYQWRSDGSLKIEKDSSARESKYRSALDSVALGMYHFPKLKAQREKGGLSGKEEFFLDSTQAAVVASGLVKAAARVEKEVASAKKSAVEAAEILFNTTKTAPFMVTELSPEEIQEAYAEAGVTYDSIVGKTERHFSKKVKQAEKIAQAYTDLQGKIQSGVEEAFAEDAKLAGEFKQWSEK</sequence>
<dbReference type="Gene3D" id="3.40.50.1820">
    <property type="entry name" value="alpha/beta hydrolase"/>
    <property type="match status" value="1"/>
</dbReference>
<dbReference type="RefSeq" id="WP_003080323.1">
    <property type="nucleotide sequence ID" value="NZ_AEUW02000001.1"/>
</dbReference>
<organism evidence="1 2">
    <name type="scientific">Streptococcus macacae NCTC 11558</name>
    <dbReference type="NCBI Taxonomy" id="764298"/>
    <lineage>
        <taxon>Bacteria</taxon>
        <taxon>Bacillati</taxon>
        <taxon>Bacillota</taxon>
        <taxon>Bacilli</taxon>
        <taxon>Lactobacillales</taxon>
        <taxon>Streptococcaceae</taxon>
        <taxon>Streptococcus</taxon>
    </lineage>
</organism>
<dbReference type="STRING" id="764298.STRMA_1804"/>
<proteinExistence type="predicted"/>
<comment type="caution">
    <text evidence="1">The sequence shown here is derived from an EMBL/GenBank/DDBJ whole genome shotgun (WGS) entry which is preliminary data.</text>
</comment>
<evidence type="ECO:0000313" key="2">
    <source>
        <dbReference type="Proteomes" id="UP000003573"/>
    </source>
</evidence>
<evidence type="ECO:0008006" key="3">
    <source>
        <dbReference type="Google" id="ProtNLM"/>
    </source>
</evidence>
<dbReference type="EMBL" id="AEUW02000001">
    <property type="protein sequence ID" value="EHJ52357.1"/>
    <property type="molecule type" value="Genomic_DNA"/>
</dbReference>
<name>G5JV92_9STRE</name>
<dbReference type="InterPro" id="IPR024499">
    <property type="entry name" value="Mbeg1-like"/>
</dbReference>
<dbReference type="InterPro" id="IPR029058">
    <property type="entry name" value="AB_hydrolase_fold"/>
</dbReference>
<protein>
    <recommendedName>
        <fullName evidence="3">Triacylglycerol lipase</fullName>
    </recommendedName>
</protein>
<dbReference type="Pfam" id="PF11187">
    <property type="entry name" value="Mbeg1-like"/>
    <property type="match status" value="1"/>
</dbReference>
<keyword evidence="2" id="KW-1185">Reference proteome</keyword>
<dbReference type="AlphaFoldDB" id="G5JV92"/>
<dbReference type="SUPFAM" id="SSF53474">
    <property type="entry name" value="alpha/beta-Hydrolases"/>
    <property type="match status" value="1"/>
</dbReference>
<dbReference type="OrthoDB" id="2365336at2"/>
<dbReference type="eggNOG" id="ENOG5032SA1">
    <property type="taxonomic scope" value="Bacteria"/>
</dbReference>
<gene>
    <name evidence="1" type="ORF">STRMA_1804</name>
</gene>
<evidence type="ECO:0000313" key="1">
    <source>
        <dbReference type="EMBL" id="EHJ52357.1"/>
    </source>
</evidence>
<accession>G5JV92</accession>
<reference evidence="1 2" key="1">
    <citation type="journal article" date="2014" name="Int. J. Syst. Evol. Microbiol.">
        <title>Phylogenomics and the dynamic genome evolution of the genus Streptococcus.</title>
        <authorList>
            <consortium name="The Broad Institute Genome Sequencing Platform"/>
            <person name="Richards V.P."/>
            <person name="Palmer S.R."/>
            <person name="Pavinski Bitar P.D."/>
            <person name="Qin X."/>
            <person name="Weinstock G.M."/>
            <person name="Highlander S.K."/>
            <person name="Town C.D."/>
            <person name="Burne R.A."/>
            <person name="Stanhope M.J."/>
        </authorList>
    </citation>
    <scope>NUCLEOTIDE SEQUENCE [LARGE SCALE GENOMIC DNA]</scope>
    <source>
        <strain evidence="1 2">NCTC 11558</strain>
    </source>
</reference>